<dbReference type="Gene3D" id="3.20.20.70">
    <property type="entry name" value="Aldolase class I"/>
    <property type="match status" value="1"/>
</dbReference>
<feature type="domain" description="Indole-3-glycerol phosphate synthase" evidence="9">
    <location>
        <begin position="5"/>
        <end position="258"/>
    </location>
</feature>
<dbReference type="Proteomes" id="UP001596244">
    <property type="component" value="Unassembled WGS sequence"/>
</dbReference>
<dbReference type="EC" id="4.1.1.48" evidence="3"/>
<keyword evidence="6" id="KW-0822">Tryptophan biosynthesis</keyword>
<sequence>MSARERLVAAVLEEVAAREARVSFQEIKARSRDTDNTRDGYHALLRNGCSVIAEIKRAVPGRTLLSADSTDTAPIAHLASEFEEGGAHLIACQTERLRFHGSLQDMRVARAAVDLPMFCRDIIIDPYQIHEARCYGADLVPLQVELLDQNRLVSLLDRIESLGMTAVLEVRSPAEADRAMEAGARVVAVNARPLVGGDVDKQLFAEISPGLPETTVRIALSGVHTPRDLLTYAAAGADAVVVGEELMTAEDPARLTRMLVATGQHPSCPSR</sequence>
<organism evidence="10 11">
    <name type="scientific">Corynebacterium nasicanis</name>
    <dbReference type="NCBI Taxonomy" id="1448267"/>
    <lineage>
        <taxon>Bacteria</taxon>
        <taxon>Bacillati</taxon>
        <taxon>Actinomycetota</taxon>
        <taxon>Actinomycetes</taxon>
        <taxon>Mycobacteriales</taxon>
        <taxon>Corynebacteriaceae</taxon>
        <taxon>Corynebacterium</taxon>
    </lineage>
</organism>
<comment type="caution">
    <text evidence="10">The sequence shown here is derived from an EMBL/GenBank/DDBJ whole genome shotgun (WGS) entry which is preliminary data.</text>
</comment>
<evidence type="ECO:0000256" key="2">
    <source>
        <dbReference type="ARBA" id="ARBA00004696"/>
    </source>
</evidence>
<accession>A0ABW1Q9W5</accession>
<dbReference type="CDD" id="cd00331">
    <property type="entry name" value="IGPS"/>
    <property type="match status" value="1"/>
</dbReference>
<gene>
    <name evidence="10" type="ORF">ACFPUZ_01315</name>
</gene>
<dbReference type="InterPro" id="IPR045186">
    <property type="entry name" value="Indole-3-glycerol_P_synth"/>
</dbReference>
<evidence type="ECO:0000256" key="4">
    <source>
        <dbReference type="ARBA" id="ARBA00022605"/>
    </source>
</evidence>
<evidence type="ECO:0000256" key="8">
    <source>
        <dbReference type="ARBA" id="ARBA00023239"/>
    </source>
</evidence>
<name>A0ABW1Q9W5_9CORY</name>
<evidence type="ECO:0000256" key="5">
    <source>
        <dbReference type="ARBA" id="ARBA00022793"/>
    </source>
</evidence>
<dbReference type="InterPro" id="IPR013785">
    <property type="entry name" value="Aldolase_TIM"/>
</dbReference>
<evidence type="ECO:0000256" key="6">
    <source>
        <dbReference type="ARBA" id="ARBA00022822"/>
    </source>
</evidence>
<keyword evidence="5" id="KW-0210">Decarboxylase</keyword>
<dbReference type="RefSeq" id="WP_376999111.1">
    <property type="nucleotide sequence ID" value="NZ_JBHSQE010000001.1"/>
</dbReference>
<evidence type="ECO:0000256" key="7">
    <source>
        <dbReference type="ARBA" id="ARBA00023141"/>
    </source>
</evidence>
<dbReference type="PANTHER" id="PTHR22854">
    <property type="entry name" value="TRYPTOPHAN BIOSYNTHESIS PROTEIN"/>
    <property type="match status" value="1"/>
</dbReference>
<evidence type="ECO:0000256" key="3">
    <source>
        <dbReference type="ARBA" id="ARBA00012362"/>
    </source>
</evidence>
<dbReference type="Pfam" id="PF00218">
    <property type="entry name" value="IGPS"/>
    <property type="match status" value="1"/>
</dbReference>
<dbReference type="InterPro" id="IPR011060">
    <property type="entry name" value="RibuloseP-bd_barrel"/>
</dbReference>
<reference evidence="11" key="1">
    <citation type="journal article" date="2019" name="Int. J. Syst. Evol. Microbiol.">
        <title>The Global Catalogue of Microorganisms (GCM) 10K type strain sequencing project: providing services to taxonomists for standard genome sequencing and annotation.</title>
        <authorList>
            <consortium name="The Broad Institute Genomics Platform"/>
            <consortium name="The Broad Institute Genome Sequencing Center for Infectious Disease"/>
            <person name="Wu L."/>
            <person name="Ma J."/>
        </authorList>
    </citation>
    <scope>NUCLEOTIDE SEQUENCE [LARGE SCALE GENOMIC DNA]</scope>
    <source>
        <strain evidence="11">CCUG 51943</strain>
    </source>
</reference>
<keyword evidence="7" id="KW-0057">Aromatic amino acid biosynthesis</keyword>
<dbReference type="SUPFAM" id="SSF51366">
    <property type="entry name" value="Ribulose-phoshate binding barrel"/>
    <property type="match status" value="1"/>
</dbReference>
<evidence type="ECO:0000313" key="10">
    <source>
        <dbReference type="EMBL" id="MFC6145449.1"/>
    </source>
</evidence>
<dbReference type="InterPro" id="IPR013798">
    <property type="entry name" value="Indole-3-glycerol_P_synth_dom"/>
</dbReference>
<keyword evidence="11" id="KW-1185">Reference proteome</keyword>
<comment type="pathway">
    <text evidence="2">Amino-acid biosynthesis; L-tryptophan biosynthesis; L-tryptophan from chorismate: step 4/5.</text>
</comment>
<dbReference type="EMBL" id="JBHSQE010000001">
    <property type="protein sequence ID" value="MFC6145449.1"/>
    <property type="molecule type" value="Genomic_DNA"/>
</dbReference>
<comment type="catalytic activity">
    <reaction evidence="1">
        <text>1-(2-carboxyphenylamino)-1-deoxy-D-ribulose 5-phosphate + H(+) = (1S,2R)-1-C-(indol-3-yl)glycerol 3-phosphate + CO2 + H2O</text>
        <dbReference type="Rhea" id="RHEA:23476"/>
        <dbReference type="ChEBI" id="CHEBI:15377"/>
        <dbReference type="ChEBI" id="CHEBI:15378"/>
        <dbReference type="ChEBI" id="CHEBI:16526"/>
        <dbReference type="ChEBI" id="CHEBI:58613"/>
        <dbReference type="ChEBI" id="CHEBI:58866"/>
        <dbReference type="EC" id="4.1.1.48"/>
    </reaction>
</comment>
<evidence type="ECO:0000259" key="9">
    <source>
        <dbReference type="Pfam" id="PF00218"/>
    </source>
</evidence>
<evidence type="ECO:0000256" key="1">
    <source>
        <dbReference type="ARBA" id="ARBA00001633"/>
    </source>
</evidence>
<proteinExistence type="predicted"/>
<evidence type="ECO:0000313" key="11">
    <source>
        <dbReference type="Proteomes" id="UP001596244"/>
    </source>
</evidence>
<dbReference type="PANTHER" id="PTHR22854:SF2">
    <property type="entry name" value="INDOLE-3-GLYCEROL-PHOSPHATE SYNTHASE"/>
    <property type="match status" value="1"/>
</dbReference>
<keyword evidence="4" id="KW-0028">Amino-acid biosynthesis</keyword>
<protein>
    <recommendedName>
        <fullName evidence="3">indole-3-glycerol-phosphate synthase</fullName>
        <ecNumber evidence="3">4.1.1.48</ecNumber>
    </recommendedName>
</protein>
<keyword evidence="8" id="KW-0456">Lyase</keyword>